<reference evidence="2 3" key="1">
    <citation type="submission" date="2022-08" db="EMBL/GenBank/DDBJ databases">
        <title>Bacterial and archaeal communities from various locations to study Microbial Dark Matter (Phase II).</title>
        <authorList>
            <person name="Stepanauskas R."/>
        </authorList>
    </citation>
    <scope>NUCLEOTIDE SEQUENCE [LARGE SCALE GENOMIC DNA]</scope>
    <source>
        <strain evidence="2 3">PD1</strain>
    </source>
</reference>
<comment type="caution">
    <text evidence="2">The sequence shown here is derived from an EMBL/GenBank/DDBJ whole genome shotgun (WGS) entry which is preliminary data.</text>
</comment>
<dbReference type="EC" id="4.2.2.6" evidence="2"/>
<evidence type="ECO:0000313" key="2">
    <source>
        <dbReference type="EMBL" id="MCS3920067.1"/>
    </source>
</evidence>
<organism evidence="2 3">
    <name type="scientific">Candidatus Fervidibacter sacchari</name>
    <dbReference type="NCBI Taxonomy" id="1448929"/>
    <lineage>
        <taxon>Bacteria</taxon>
        <taxon>Candidatus Fervidibacterota</taxon>
        <taxon>Candidatus Fervidibacter</taxon>
    </lineage>
</organism>
<dbReference type="Gene3D" id="2.130.10.10">
    <property type="entry name" value="YVTN repeat-like/Quinoprotein amine dehydrogenase"/>
    <property type="match status" value="1"/>
</dbReference>
<gene>
    <name evidence="2" type="ORF">M2350_002484</name>
</gene>
<protein>
    <submittedName>
        <fullName evidence="2">Oligogalacturonide lyase</fullName>
        <ecNumber evidence="2">4.2.2.6</ecNumber>
    </submittedName>
</protein>
<dbReference type="Pfam" id="PF14583">
    <property type="entry name" value="Pectate_lyase22"/>
    <property type="match status" value="1"/>
</dbReference>
<accession>A0ABT2EQ61</accession>
<sequence length="382" mass="43995">MKGKVWKPEWREFSDPVTGVKVKQLTNYKGHSHHIYFTNSGWYHGGRKLLIASDRENETNLFSIDLETGELVQLTEQKPDEPEIEPLSTSLNPLRPEAYFWRGRKLVALDLETLGERTIYEAPEGFWGSITNCTADGRFVCTCINEDKHKRLVLDYFYGAGGFDAYWQERPLSRILKIATDGSGAEVVWEERYWLSHVNTSPTQPDLLTFCHEGPWHKVDQRIWGLELSTGKVWAIRPRRNPDERVGHEYWLSDGLTIGYHGHDERGRPFIGFIRHDNSNCWEANISGDSVHFHSNDGNLIVGDGTSRYPYLLLWRRVGEVVEGPRILARRRCSFHVQRLHAHARFSPDGRYVLFTADPMGYGNVFLVELPDFESLPPLEAV</sequence>
<dbReference type="EMBL" id="JANUCP010000004">
    <property type="protein sequence ID" value="MCS3920067.1"/>
    <property type="molecule type" value="Genomic_DNA"/>
</dbReference>
<feature type="domain" description="Oligogalacturonate lyase" evidence="1">
    <location>
        <begin position="2"/>
        <end position="306"/>
    </location>
</feature>
<dbReference type="InterPro" id="IPR027946">
    <property type="entry name" value="Ogl_dom"/>
</dbReference>
<keyword evidence="2" id="KW-0456">Lyase</keyword>
<proteinExistence type="predicted"/>
<dbReference type="Pfam" id="PF07676">
    <property type="entry name" value="PD40"/>
    <property type="match status" value="1"/>
</dbReference>
<dbReference type="InterPro" id="IPR011659">
    <property type="entry name" value="WD40"/>
</dbReference>
<dbReference type="RefSeq" id="WP_259097434.1">
    <property type="nucleotide sequence ID" value="NZ_CP130454.1"/>
</dbReference>
<dbReference type="GO" id="GO:0047487">
    <property type="term" value="F:oligogalacturonide lyase activity"/>
    <property type="evidence" value="ECO:0007669"/>
    <property type="project" value="UniProtKB-EC"/>
</dbReference>
<keyword evidence="3" id="KW-1185">Reference proteome</keyword>
<evidence type="ECO:0000259" key="1">
    <source>
        <dbReference type="Pfam" id="PF14583"/>
    </source>
</evidence>
<dbReference type="SUPFAM" id="SSF82171">
    <property type="entry name" value="DPP6 N-terminal domain-like"/>
    <property type="match status" value="1"/>
</dbReference>
<dbReference type="InterPro" id="IPR015943">
    <property type="entry name" value="WD40/YVTN_repeat-like_dom_sf"/>
</dbReference>
<name>A0ABT2EQ61_9BACT</name>
<dbReference type="Proteomes" id="UP001204798">
    <property type="component" value="Unassembled WGS sequence"/>
</dbReference>
<evidence type="ECO:0000313" key="3">
    <source>
        <dbReference type="Proteomes" id="UP001204798"/>
    </source>
</evidence>